<evidence type="ECO:0000256" key="1">
    <source>
        <dbReference type="ARBA" id="ARBA00004651"/>
    </source>
</evidence>
<dbReference type="RefSeq" id="WP_189375274.1">
    <property type="nucleotide sequence ID" value="NZ_BMYW01000012.1"/>
</dbReference>
<feature type="transmembrane region" description="Helical" evidence="8">
    <location>
        <begin position="121"/>
        <end position="143"/>
    </location>
</feature>
<evidence type="ECO:0000313" key="11">
    <source>
        <dbReference type="EMBL" id="GGX99283.1"/>
    </source>
</evidence>
<dbReference type="InterPro" id="IPR017871">
    <property type="entry name" value="ABC_transporter-like_CS"/>
</dbReference>
<evidence type="ECO:0000256" key="4">
    <source>
        <dbReference type="ARBA" id="ARBA00022741"/>
    </source>
</evidence>
<proteinExistence type="predicted"/>
<name>A0ABQ2Z0U4_9NEIS</name>
<dbReference type="EMBL" id="BMYW01000012">
    <property type="protein sequence ID" value="GGX99283.1"/>
    <property type="molecule type" value="Genomic_DNA"/>
</dbReference>
<keyword evidence="12" id="KW-1185">Reference proteome</keyword>
<dbReference type="InterPro" id="IPR003593">
    <property type="entry name" value="AAA+_ATPase"/>
</dbReference>
<dbReference type="Gene3D" id="3.40.50.300">
    <property type="entry name" value="P-loop containing nucleotide triphosphate hydrolases"/>
    <property type="match status" value="1"/>
</dbReference>
<evidence type="ECO:0000313" key="12">
    <source>
        <dbReference type="Proteomes" id="UP000600877"/>
    </source>
</evidence>
<dbReference type="Gene3D" id="1.20.1560.10">
    <property type="entry name" value="ABC transporter type 1, transmembrane domain"/>
    <property type="match status" value="1"/>
</dbReference>
<gene>
    <name evidence="11" type="primary">hasD</name>
    <name evidence="11" type="ORF">GCM10011290_29120</name>
</gene>
<dbReference type="Pfam" id="PF00005">
    <property type="entry name" value="ABC_tran"/>
    <property type="match status" value="1"/>
</dbReference>
<dbReference type="InterPro" id="IPR039421">
    <property type="entry name" value="Type_1_exporter"/>
</dbReference>
<reference evidence="12" key="1">
    <citation type="journal article" date="2019" name="Int. J. Syst. Evol. Microbiol.">
        <title>The Global Catalogue of Microorganisms (GCM) 10K type strain sequencing project: providing services to taxonomists for standard genome sequencing and annotation.</title>
        <authorList>
            <consortium name="The Broad Institute Genomics Platform"/>
            <consortium name="The Broad Institute Genome Sequencing Center for Infectious Disease"/>
            <person name="Wu L."/>
            <person name="Ma J."/>
        </authorList>
    </citation>
    <scope>NUCLEOTIDE SEQUENCE [LARGE SCALE GENOMIC DNA]</scope>
    <source>
        <strain evidence="12">KCTC 32041</strain>
    </source>
</reference>
<dbReference type="InterPro" id="IPR027417">
    <property type="entry name" value="P-loop_NTPase"/>
</dbReference>
<dbReference type="SMART" id="SM00382">
    <property type="entry name" value="AAA"/>
    <property type="match status" value="1"/>
</dbReference>
<keyword evidence="2" id="KW-1003">Cell membrane</keyword>
<comment type="subcellular location">
    <subcellularLocation>
        <location evidence="1">Cell membrane</location>
        <topology evidence="1">Multi-pass membrane protein</topology>
    </subcellularLocation>
</comment>
<keyword evidence="3 8" id="KW-0812">Transmembrane</keyword>
<dbReference type="InterPro" id="IPR011527">
    <property type="entry name" value="ABC1_TM_dom"/>
</dbReference>
<dbReference type="Pfam" id="PF00664">
    <property type="entry name" value="ABC_membrane"/>
    <property type="match status" value="1"/>
</dbReference>
<keyword evidence="7 8" id="KW-0472">Membrane</keyword>
<evidence type="ECO:0000259" key="10">
    <source>
        <dbReference type="PROSITE" id="PS50929"/>
    </source>
</evidence>
<dbReference type="PANTHER" id="PTHR43394">
    <property type="entry name" value="ATP-DEPENDENT PERMEASE MDL1, MITOCHONDRIAL"/>
    <property type="match status" value="1"/>
</dbReference>
<dbReference type="PROSITE" id="PS50893">
    <property type="entry name" value="ABC_TRANSPORTER_2"/>
    <property type="match status" value="1"/>
</dbReference>
<feature type="transmembrane region" description="Helical" evidence="8">
    <location>
        <begin position="52"/>
        <end position="72"/>
    </location>
</feature>
<dbReference type="SUPFAM" id="SSF52540">
    <property type="entry name" value="P-loop containing nucleoside triphosphate hydrolases"/>
    <property type="match status" value="1"/>
</dbReference>
<dbReference type="SUPFAM" id="SSF90123">
    <property type="entry name" value="ABC transporter transmembrane region"/>
    <property type="match status" value="1"/>
</dbReference>
<accession>A0ABQ2Z0U4</accession>
<feature type="transmembrane region" description="Helical" evidence="8">
    <location>
        <begin position="149"/>
        <end position="167"/>
    </location>
</feature>
<dbReference type="InterPro" id="IPR036640">
    <property type="entry name" value="ABC1_TM_sf"/>
</dbReference>
<evidence type="ECO:0000256" key="7">
    <source>
        <dbReference type="ARBA" id="ARBA00023136"/>
    </source>
</evidence>
<keyword evidence="5" id="KW-0067">ATP-binding</keyword>
<evidence type="ECO:0000256" key="3">
    <source>
        <dbReference type="ARBA" id="ARBA00022692"/>
    </source>
</evidence>
<protein>
    <submittedName>
        <fullName evidence="11">Transporter HasD</fullName>
    </submittedName>
</protein>
<sequence length="560" mass="61334">MKTYTLINQLFGKHITHCVLFSVFINLANLAPSIYMLQVYDRVLPSRSNETLIMLTVLSAYFLIAQAALDYLRGRLLAEAAMHLEQNTSTLAIQKHLQDKIAIKKQPSHPLLKDIATLRHFIGSHSLIALLDAPWFIFYLLVIYWFHPLLGNIALAGTVLLVMLALLSEHGSKQFVQTSLPLTRQASQMIDDAYQHSQVICSMHMQPVIIHRWQQRQQQINSATRTFGKLAGKISTHSKLIRQLLQIAMMGAGAYLVIDQHLSSGVMLASTIILGKALAPVESLTGSWKTIVQAMMALRNLSPLLDTPTSKPPILPSTIAGHLNVENVTIFGQRPDIQILRNISLHLEAGKQLAIIGPNGSGKTTLARVLAGATYCDTGSVRLDGINYANGATPQMGQHIGYLPQDLSLLSGTVAENISRFDLADTDHDKIIAASRMAGAHEMILKLPSSYETIIGAGGIQLSGGQLQRIALARALYGQPALVVLDEPNAYLDHDGEQALQDTLLQLKKQGVTTIIITHRPSLTQHADQLLIMNAGRIERFGNRAEILTSPPSSHQVSHA</sequence>
<evidence type="ECO:0000256" key="5">
    <source>
        <dbReference type="ARBA" id="ARBA00022840"/>
    </source>
</evidence>
<dbReference type="PANTHER" id="PTHR43394:SF1">
    <property type="entry name" value="ATP-BINDING CASSETTE SUB-FAMILY B MEMBER 10, MITOCHONDRIAL"/>
    <property type="match status" value="1"/>
</dbReference>
<organism evidence="11 12">
    <name type="scientific">Vogesella alkaliphila</name>
    <dbReference type="NCBI Taxonomy" id="1193621"/>
    <lineage>
        <taxon>Bacteria</taxon>
        <taxon>Pseudomonadati</taxon>
        <taxon>Pseudomonadota</taxon>
        <taxon>Betaproteobacteria</taxon>
        <taxon>Neisseriales</taxon>
        <taxon>Chromobacteriaceae</taxon>
        <taxon>Vogesella</taxon>
    </lineage>
</organism>
<keyword evidence="4" id="KW-0547">Nucleotide-binding</keyword>
<evidence type="ECO:0000256" key="2">
    <source>
        <dbReference type="ARBA" id="ARBA00022475"/>
    </source>
</evidence>
<dbReference type="NCBIfam" id="TIGR01842">
    <property type="entry name" value="type_I_sec_PrtD"/>
    <property type="match status" value="1"/>
</dbReference>
<dbReference type="PROSITE" id="PS00211">
    <property type="entry name" value="ABC_TRANSPORTER_1"/>
    <property type="match status" value="1"/>
</dbReference>
<dbReference type="PROSITE" id="PS50929">
    <property type="entry name" value="ABC_TM1F"/>
    <property type="match status" value="1"/>
</dbReference>
<dbReference type="InterPro" id="IPR010128">
    <property type="entry name" value="ATPase_T1SS_PrtD-like"/>
</dbReference>
<evidence type="ECO:0000256" key="6">
    <source>
        <dbReference type="ARBA" id="ARBA00022989"/>
    </source>
</evidence>
<feature type="domain" description="ABC transmembrane type-1" evidence="10">
    <location>
        <begin position="19"/>
        <end position="293"/>
    </location>
</feature>
<feature type="transmembrane region" description="Helical" evidence="8">
    <location>
        <begin position="20"/>
        <end position="40"/>
    </location>
</feature>
<dbReference type="InterPro" id="IPR003439">
    <property type="entry name" value="ABC_transporter-like_ATP-bd"/>
</dbReference>
<keyword evidence="6 8" id="KW-1133">Transmembrane helix</keyword>
<comment type="caution">
    <text evidence="11">The sequence shown here is derived from an EMBL/GenBank/DDBJ whole genome shotgun (WGS) entry which is preliminary data.</text>
</comment>
<feature type="domain" description="ABC transporter" evidence="9">
    <location>
        <begin position="323"/>
        <end position="560"/>
    </location>
</feature>
<dbReference type="Proteomes" id="UP000600877">
    <property type="component" value="Unassembled WGS sequence"/>
</dbReference>
<evidence type="ECO:0000256" key="8">
    <source>
        <dbReference type="SAM" id="Phobius"/>
    </source>
</evidence>
<evidence type="ECO:0000259" key="9">
    <source>
        <dbReference type="PROSITE" id="PS50893"/>
    </source>
</evidence>